<feature type="domain" description="Helicase ATP-binding" evidence="7">
    <location>
        <begin position="249"/>
        <end position="427"/>
    </location>
</feature>
<keyword evidence="10" id="KW-1185">Reference proteome</keyword>
<dbReference type="InterPro" id="IPR001650">
    <property type="entry name" value="Helicase_C-like"/>
</dbReference>
<dbReference type="Pfam" id="PF00271">
    <property type="entry name" value="Helicase_C"/>
    <property type="match status" value="1"/>
</dbReference>
<evidence type="ECO:0000259" key="8">
    <source>
        <dbReference type="PROSITE" id="PS51194"/>
    </source>
</evidence>
<comment type="similarity">
    <text evidence="6">Belongs to the DEAD box helicase family.</text>
</comment>
<dbReference type="InterPro" id="IPR011545">
    <property type="entry name" value="DEAD/DEAH_box_helicase_dom"/>
</dbReference>
<accession>A0ABR1DV16</accession>
<comment type="caution">
    <text evidence="9">The sequence shown here is derived from an EMBL/GenBank/DDBJ whole genome shotgun (WGS) entry which is preliminary data.</text>
</comment>
<evidence type="ECO:0000256" key="5">
    <source>
        <dbReference type="ARBA" id="ARBA00022840"/>
    </source>
</evidence>
<evidence type="ECO:0000256" key="2">
    <source>
        <dbReference type="ARBA" id="ARBA00022741"/>
    </source>
</evidence>
<dbReference type="EC" id="3.6.4.13" evidence="1"/>
<dbReference type="SMART" id="SM00487">
    <property type="entry name" value="DEXDc"/>
    <property type="match status" value="1"/>
</dbReference>
<evidence type="ECO:0000256" key="3">
    <source>
        <dbReference type="ARBA" id="ARBA00022801"/>
    </source>
</evidence>
<feature type="domain" description="Helicase C-terminal" evidence="8">
    <location>
        <begin position="458"/>
        <end position="604"/>
    </location>
</feature>
<protein>
    <recommendedName>
        <fullName evidence="1">RNA helicase</fullName>
        <ecNumber evidence="1">3.6.4.13</ecNumber>
    </recommendedName>
</protein>
<dbReference type="Proteomes" id="UP001303046">
    <property type="component" value="Unassembled WGS sequence"/>
</dbReference>
<gene>
    <name evidence="9" type="primary">Necator_chrV.g18132</name>
    <name evidence="9" type="ORF">RB195_013341</name>
</gene>
<proteinExistence type="inferred from homology"/>
<keyword evidence="4 6" id="KW-0347">Helicase</keyword>
<dbReference type="PROSITE" id="PS51192">
    <property type="entry name" value="HELICASE_ATP_BIND_1"/>
    <property type="match status" value="1"/>
</dbReference>
<keyword evidence="2 6" id="KW-0547">Nucleotide-binding</keyword>
<evidence type="ECO:0000256" key="6">
    <source>
        <dbReference type="RuleBase" id="RU000492"/>
    </source>
</evidence>
<dbReference type="InterPro" id="IPR000629">
    <property type="entry name" value="RNA-helicase_DEAD-box_CS"/>
</dbReference>
<evidence type="ECO:0000259" key="7">
    <source>
        <dbReference type="PROSITE" id="PS51192"/>
    </source>
</evidence>
<dbReference type="PROSITE" id="PS00039">
    <property type="entry name" value="DEAD_ATP_HELICASE"/>
    <property type="match status" value="1"/>
</dbReference>
<organism evidence="9 10">
    <name type="scientific">Necator americanus</name>
    <name type="common">Human hookworm</name>
    <dbReference type="NCBI Taxonomy" id="51031"/>
    <lineage>
        <taxon>Eukaryota</taxon>
        <taxon>Metazoa</taxon>
        <taxon>Ecdysozoa</taxon>
        <taxon>Nematoda</taxon>
        <taxon>Chromadorea</taxon>
        <taxon>Rhabditida</taxon>
        <taxon>Rhabditina</taxon>
        <taxon>Rhabditomorpha</taxon>
        <taxon>Strongyloidea</taxon>
        <taxon>Ancylostomatidae</taxon>
        <taxon>Bunostominae</taxon>
        <taxon>Necator</taxon>
    </lineage>
</organism>
<dbReference type="SUPFAM" id="SSF52540">
    <property type="entry name" value="P-loop containing nucleoside triphosphate hydrolases"/>
    <property type="match status" value="1"/>
</dbReference>
<dbReference type="InterPro" id="IPR027417">
    <property type="entry name" value="P-loop_NTPase"/>
</dbReference>
<name>A0ABR1DV16_NECAM</name>
<evidence type="ECO:0000313" key="10">
    <source>
        <dbReference type="Proteomes" id="UP001303046"/>
    </source>
</evidence>
<reference evidence="9 10" key="1">
    <citation type="submission" date="2023-08" db="EMBL/GenBank/DDBJ databases">
        <title>A Necator americanus chromosomal reference genome.</title>
        <authorList>
            <person name="Ilik V."/>
            <person name="Petrzelkova K.J."/>
            <person name="Pardy F."/>
            <person name="Fuh T."/>
            <person name="Niatou-Singa F.S."/>
            <person name="Gouil Q."/>
            <person name="Baker L."/>
            <person name="Ritchie M.E."/>
            <person name="Jex A.R."/>
            <person name="Gazzola D."/>
            <person name="Li H."/>
            <person name="Toshio Fujiwara R."/>
            <person name="Zhan B."/>
            <person name="Aroian R.V."/>
            <person name="Pafco B."/>
            <person name="Schwarz E.M."/>
        </authorList>
    </citation>
    <scope>NUCLEOTIDE SEQUENCE [LARGE SCALE GENOMIC DNA]</scope>
    <source>
        <strain evidence="9 10">Aroian</strain>
        <tissue evidence="9">Whole animal</tissue>
    </source>
</reference>
<keyword evidence="3 6" id="KW-0378">Hydrolase</keyword>
<keyword evidence="5 6" id="KW-0067">ATP-binding</keyword>
<dbReference type="InterPro" id="IPR014001">
    <property type="entry name" value="Helicase_ATP-bd"/>
</dbReference>
<dbReference type="CDD" id="cd18787">
    <property type="entry name" value="SF2_C_DEAD"/>
    <property type="match status" value="1"/>
</dbReference>
<dbReference type="PANTHER" id="PTHR47958">
    <property type="entry name" value="ATP-DEPENDENT RNA HELICASE DBP3"/>
    <property type="match status" value="1"/>
</dbReference>
<dbReference type="Pfam" id="PF00270">
    <property type="entry name" value="DEAD"/>
    <property type="match status" value="1"/>
</dbReference>
<dbReference type="SMART" id="SM00490">
    <property type="entry name" value="HELICc"/>
    <property type="match status" value="1"/>
</dbReference>
<evidence type="ECO:0000256" key="4">
    <source>
        <dbReference type="ARBA" id="ARBA00022806"/>
    </source>
</evidence>
<evidence type="ECO:0000256" key="1">
    <source>
        <dbReference type="ARBA" id="ARBA00012552"/>
    </source>
</evidence>
<evidence type="ECO:0000313" key="9">
    <source>
        <dbReference type="EMBL" id="KAK6754280.1"/>
    </source>
</evidence>
<dbReference type="PROSITE" id="PS51194">
    <property type="entry name" value="HELICASE_CTER"/>
    <property type="match status" value="1"/>
</dbReference>
<dbReference type="Gene3D" id="3.40.50.300">
    <property type="entry name" value="P-loop containing nucleotide triphosphate hydrolases"/>
    <property type="match status" value="2"/>
</dbReference>
<sequence length="632" mass="70661">MDMGMVTLAAQEPPHRESSRLAATSVVSPNYNEIISTSVYEMLYKFRTGGVKTGNAKHKEDRKMAKNWGSFTIEPTVQTCATGPHSSSSAVGLKTLTTAPHRAHDRLWAAGCRSSPSFHIIMAHQPVPSYAPSCFALPADAISTEDMCRTVEGAIEYRKKIERFRDCKEIVRDLYKKPPTAPNYTAQQLEAVYASMQNMKVYRHNEESTADIPPPFLSFDEAFQDYPSILRELKKQSFTAPSPIQAQLWPALLKGNDCIGVSETGSGKTLGFLLPAFLHIEAQHGLYETGEKKPCPSVLVLTPTRELAQQIDREVKKYSYNGYKSVCLYGGVARLDQMKVCRSGVEIVIATPGRLADLADEGVISLATVSYLVLDEADRMLDLGFEPSIRRILCEIRPDRIIALTSATWPENVRQLAKKYTKDAIMVVVGSLNLTACSAVKQYFEFWEGSQKFDRLREIVHYLLHMHGPRFKMIIFVKAKAMVDFISSELCKCGIPAQGMHGGRSQLDRENVFRELRLGQCQILVATDLVSRGIHIADITHVLNYDFPGDIEEYVHRVGRTGRAGRTGEAMTFISWCDRMHAARLIALLEESKQHVPPALRRLAARHAERVAKLGPLPPRRSTEYSLVNVKC</sequence>
<dbReference type="EMBL" id="JAVFWL010000005">
    <property type="protein sequence ID" value="KAK6754280.1"/>
    <property type="molecule type" value="Genomic_DNA"/>
</dbReference>